<sequence length="61" mass="7213">MGQYIVLGIFLVLSIIFYSGKGSFLIAGFNTLPKENVVFWDLVWHLLCHYRWLPYYQARTI</sequence>
<evidence type="ECO:0000313" key="1">
    <source>
        <dbReference type="EMBL" id="AXF57115.1"/>
    </source>
</evidence>
<proteinExistence type="predicted"/>
<protein>
    <submittedName>
        <fullName evidence="1">DUF3784 domain-containing protein</fullName>
    </submittedName>
</protein>
<reference evidence="1 2" key="1">
    <citation type="journal article" date="2018" name="J. Microbiol.">
        <title>Salicibibacter kimchii gen. nov., sp. nov., a moderately halophilic and alkalitolerant bacterium in the family Bacillaceae, isolated from kimchi.</title>
        <authorList>
            <person name="Jang J.Y."/>
            <person name="Oh Y.J."/>
            <person name="Lim S.K."/>
            <person name="Park H.K."/>
            <person name="Lee C."/>
            <person name="Kim J.Y."/>
            <person name="Lee M.A."/>
            <person name="Choi H.J."/>
        </authorList>
    </citation>
    <scope>NUCLEOTIDE SEQUENCE [LARGE SCALE GENOMIC DNA]</scope>
    <source>
        <strain evidence="1 2">NKC1-1</strain>
    </source>
</reference>
<dbReference type="Proteomes" id="UP000252100">
    <property type="component" value="Chromosome"/>
</dbReference>
<dbReference type="EMBL" id="CP031092">
    <property type="protein sequence ID" value="AXF57115.1"/>
    <property type="molecule type" value="Genomic_DNA"/>
</dbReference>
<dbReference type="OrthoDB" id="2082701at2"/>
<dbReference type="AlphaFoldDB" id="A0A345C1N4"/>
<accession>A0A345C1N4</accession>
<dbReference type="Pfam" id="PF12650">
    <property type="entry name" value="DUF3784"/>
    <property type="match status" value="1"/>
</dbReference>
<keyword evidence="2" id="KW-1185">Reference proteome</keyword>
<evidence type="ECO:0000313" key="2">
    <source>
        <dbReference type="Proteomes" id="UP000252100"/>
    </source>
</evidence>
<dbReference type="InterPro" id="IPR017259">
    <property type="entry name" value="UCP037672"/>
</dbReference>
<dbReference type="KEGG" id="rue:DT065_14650"/>
<name>A0A345C1N4_9BACI</name>
<gene>
    <name evidence="1" type="ORF">DT065_14650</name>
</gene>
<organism evidence="1 2">
    <name type="scientific">Salicibibacter kimchii</name>
    <dbReference type="NCBI Taxonomy" id="2099786"/>
    <lineage>
        <taxon>Bacteria</taxon>
        <taxon>Bacillati</taxon>
        <taxon>Bacillota</taxon>
        <taxon>Bacilli</taxon>
        <taxon>Bacillales</taxon>
        <taxon>Bacillaceae</taxon>
        <taxon>Salicibibacter</taxon>
    </lineage>
</organism>